<organism evidence="1 2">
    <name type="scientific">Sphagnum troendelagicum</name>
    <dbReference type="NCBI Taxonomy" id="128251"/>
    <lineage>
        <taxon>Eukaryota</taxon>
        <taxon>Viridiplantae</taxon>
        <taxon>Streptophyta</taxon>
        <taxon>Embryophyta</taxon>
        <taxon>Bryophyta</taxon>
        <taxon>Sphagnophytina</taxon>
        <taxon>Sphagnopsida</taxon>
        <taxon>Sphagnales</taxon>
        <taxon>Sphagnaceae</taxon>
        <taxon>Sphagnum</taxon>
    </lineage>
</organism>
<evidence type="ECO:0000313" key="1">
    <source>
        <dbReference type="EMBL" id="CAK9197345.1"/>
    </source>
</evidence>
<protein>
    <recommendedName>
        <fullName evidence="3">HTH psq-type domain-containing protein</fullName>
    </recommendedName>
</protein>
<dbReference type="SUPFAM" id="SSF46689">
    <property type="entry name" value="Homeodomain-like"/>
    <property type="match status" value="1"/>
</dbReference>
<name>A0ABP0TIW1_9BRYO</name>
<evidence type="ECO:0000313" key="2">
    <source>
        <dbReference type="Proteomes" id="UP001497512"/>
    </source>
</evidence>
<proteinExistence type="predicted"/>
<gene>
    <name evidence="1" type="ORF">CSSPTR1EN2_LOCUS3928</name>
</gene>
<dbReference type="InterPro" id="IPR009057">
    <property type="entry name" value="Homeodomain-like_sf"/>
</dbReference>
<accession>A0ABP0TIW1</accession>
<keyword evidence="2" id="KW-1185">Reference proteome</keyword>
<reference evidence="1" key="1">
    <citation type="submission" date="2024-02" db="EMBL/GenBank/DDBJ databases">
        <authorList>
            <consortium name="ELIXIR-Norway"/>
            <consortium name="Elixir Norway"/>
        </authorList>
    </citation>
    <scope>NUCLEOTIDE SEQUENCE</scope>
</reference>
<dbReference type="EMBL" id="OZ019903">
    <property type="protein sequence ID" value="CAK9197345.1"/>
    <property type="molecule type" value="Genomic_DNA"/>
</dbReference>
<evidence type="ECO:0008006" key="3">
    <source>
        <dbReference type="Google" id="ProtNLM"/>
    </source>
</evidence>
<sequence>MGNWTEETMRLAVKEVKTGNDSMHIIGEKYNIPASSIRDWISGKMPSKKKGPCTVLSQEEEHNIVDWKKKLPWLLPMTPPMMHPMCLPLSEADGFAIVARDRYNGHSDVPTLNMQEAQYRLPLPHIQSAGDMGIMAVNNGIEMSAGMGIGM</sequence>
<dbReference type="Proteomes" id="UP001497512">
    <property type="component" value="Chromosome 11"/>
</dbReference>